<dbReference type="Pfam" id="PF14216">
    <property type="entry name" value="DUF4326"/>
    <property type="match status" value="1"/>
</dbReference>
<dbReference type="AlphaFoldDB" id="A0A1H3FES8"/>
<keyword evidence="3" id="KW-1185">Reference proteome</keyword>
<dbReference type="Proteomes" id="UP000199118">
    <property type="component" value="Unassembled WGS sequence"/>
</dbReference>
<organism evidence="2 3">
    <name type="scientific">Albimonas donghaensis</name>
    <dbReference type="NCBI Taxonomy" id="356660"/>
    <lineage>
        <taxon>Bacteria</taxon>
        <taxon>Pseudomonadati</taxon>
        <taxon>Pseudomonadota</taxon>
        <taxon>Alphaproteobacteria</taxon>
        <taxon>Rhodobacterales</taxon>
        <taxon>Paracoccaceae</taxon>
        <taxon>Albimonas</taxon>
    </lineage>
</organism>
<dbReference type="OrthoDB" id="3483205at2"/>
<dbReference type="STRING" id="356660.SAMN05444336_11282"/>
<dbReference type="InterPro" id="IPR025475">
    <property type="entry name" value="DUF4326"/>
</dbReference>
<dbReference type="EMBL" id="FNMZ01000012">
    <property type="protein sequence ID" value="SDX89466.1"/>
    <property type="molecule type" value="Genomic_DNA"/>
</dbReference>
<evidence type="ECO:0000259" key="1">
    <source>
        <dbReference type="Pfam" id="PF14216"/>
    </source>
</evidence>
<name>A0A1H3FES8_9RHOB</name>
<protein>
    <recommendedName>
        <fullName evidence="1">DUF4326 domain-containing protein</fullName>
    </recommendedName>
</protein>
<reference evidence="2 3" key="1">
    <citation type="submission" date="2016-10" db="EMBL/GenBank/DDBJ databases">
        <authorList>
            <person name="de Groot N.N."/>
        </authorList>
    </citation>
    <scope>NUCLEOTIDE SEQUENCE [LARGE SCALE GENOMIC DNA]</scope>
    <source>
        <strain evidence="2 3">DSM 17890</strain>
    </source>
</reference>
<sequence>MTAPARIQRRRVRGWRMPEGAAYVGRPTLFGNPWAAGDPATVDVWFRGDYPAFVAGAFFRGPRDAQTREWAVECFRAWLEDDAPALPDNLTDQGQADAIMGFQHRRAMLLDRLPEIRGRALACWCPLDCSCHADVLLELANR</sequence>
<evidence type="ECO:0000313" key="3">
    <source>
        <dbReference type="Proteomes" id="UP000199118"/>
    </source>
</evidence>
<accession>A0A1H3FES8</accession>
<feature type="domain" description="DUF4326" evidence="1">
    <location>
        <begin position="11"/>
        <end position="138"/>
    </location>
</feature>
<gene>
    <name evidence="2" type="ORF">SAMN05444336_11282</name>
</gene>
<proteinExistence type="predicted"/>
<evidence type="ECO:0000313" key="2">
    <source>
        <dbReference type="EMBL" id="SDX89466.1"/>
    </source>
</evidence>
<dbReference type="RefSeq" id="WP_092685236.1">
    <property type="nucleotide sequence ID" value="NZ_FNMZ01000012.1"/>
</dbReference>